<dbReference type="InterPro" id="IPR036900">
    <property type="entry name" value="A-D-PHexomutase_C_sf"/>
</dbReference>
<dbReference type="CDD" id="cd03089">
    <property type="entry name" value="PMM_PGM"/>
    <property type="match status" value="1"/>
</dbReference>
<evidence type="ECO:0000256" key="6">
    <source>
        <dbReference type="ARBA" id="ARBA00023235"/>
    </source>
</evidence>
<dbReference type="PANTHER" id="PTHR43771">
    <property type="entry name" value="PHOSPHOMANNOMUTASE"/>
    <property type="match status" value="1"/>
</dbReference>
<dbReference type="GO" id="GO:0046872">
    <property type="term" value="F:metal ion binding"/>
    <property type="evidence" value="ECO:0007669"/>
    <property type="project" value="UniProtKB-KW"/>
</dbReference>
<dbReference type="InterPro" id="IPR005844">
    <property type="entry name" value="A-D-PHexomutase_a/b/a-I"/>
</dbReference>
<keyword evidence="6" id="KW-0413">Isomerase</keyword>
<dbReference type="PRINTS" id="PR00509">
    <property type="entry name" value="PGMPMM"/>
</dbReference>
<feature type="domain" description="Alpha-D-phosphohexomutase alpha/beta/alpha" evidence="9">
    <location>
        <begin position="222"/>
        <end position="328"/>
    </location>
</feature>
<dbReference type="SUPFAM" id="SSF53738">
    <property type="entry name" value="Phosphoglucomutase, first 3 domains"/>
    <property type="match status" value="3"/>
</dbReference>
<keyword evidence="5" id="KW-0460">Magnesium</keyword>
<dbReference type="Proteomes" id="UP000178230">
    <property type="component" value="Unassembled WGS sequence"/>
</dbReference>
<evidence type="ECO:0000256" key="4">
    <source>
        <dbReference type="ARBA" id="ARBA00022723"/>
    </source>
</evidence>
<dbReference type="Gene3D" id="3.40.120.10">
    <property type="entry name" value="Alpha-D-Glucose-1,6-Bisphosphate, subunit A, domain 3"/>
    <property type="match status" value="3"/>
</dbReference>
<feature type="non-terminal residue" evidence="10">
    <location>
        <position position="1"/>
    </location>
</feature>
<dbReference type="Pfam" id="PF02879">
    <property type="entry name" value="PGM_PMM_II"/>
    <property type="match status" value="1"/>
</dbReference>
<comment type="cofactor">
    <cofactor evidence="1">
        <name>Mg(2+)</name>
        <dbReference type="ChEBI" id="CHEBI:18420"/>
    </cofactor>
</comment>
<evidence type="ECO:0000313" key="11">
    <source>
        <dbReference type="Proteomes" id="UP000178230"/>
    </source>
</evidence>
<dbReference type="EMBL" id="MFIY01000017">
    <property type="protein sequence ID" value="OGG00278.1"/>
    <property type="molecule type" value="Genomic_DNA"/>
</dbReference>
<gene>
    <name evidence="10" type="ORF">A2Y99_01295</name>
</gene>
<keyword evidence="4" id="KW-0479">Metal-binding</keyword>
<dbReference type="GO" id="GO:0005975">
    <property type="term" value="P:carbohydrate metabolic process"/>
    <property type="evidence" value="ECO:0007669"/>
    <property type="project" value="InterPro"/>
</dbReference>
<dbReference type="SUPFAM" id="SSF55957">
    <property type="entry name" value="Phosphoglucomutase, C-terminal domain"/>
    <property type="match status" value="1"/>
</dbReference>
<comment type="similarity">
    <text evidence="2">Belongs to the phosphohexose mutase family.</text>
</comment>
<dbReference type="PANTHER" id="PTHR43771:SF1">
    <property type="entry name" value="PHOSPHOMANNOMUTASE"/>
    <property type="match status" value="1"/>
</dbReference>
<dbReference type="InterPro" id="IPR005845">
    <property type="entry name" value="A-D-PHexomutase_a/b/a-II"/>
</dbReference>
<organism evidence="10 11">
    <name type="scientific">Candidatus Gottesmanbacteria bacterium RBG_13_37_7</name>
    <dbReference type="NCBI Taxonomy" id="1798369"/>
    <lineage>
        <taxon>Bacteria</taxon>
        <taxon>Candidatus Gottesmaniibacteriota</taxon>
    </lineage>
</organism>
<dbReference type="Gene3D" id="3.30.310.50">
    <property type="entry name" value="Alpha-D-phosphohexomutase, C-terminal domain"/>
    <property type="match status" value="1"/>
</dbReference>
<name>A0A1F5YJ93_9BACT</name>
<sequence length="408" mass="45858">KTVAVGHDARLSSPKLFEALIKGLLEQGSDVVSLGQISTEIHYFASGYYNFPVNVIVSASHNPAEYNGLKIVKQGVIPLNGNLGLPEIKEIAEKQVFPKNIKKGHMTHKNITENWIKHALSLINIKKIKSLKVVIDAGNGMGGLSWKLAEKKLPIRIIPLYFNPDGFFPNHLPDPLKKENTIDLQKKIIETKADLGFALDGDADRLFLLDENGQRISGTITTAMLSEFFLRKYGINNTILYNVVCGRIVPETVIKLGGKAIPVRVGHSFIKQHMKETNAIFAGEHSGHFYFRDNYFADSSFVTGLFLLEYLSNINKPVSKIAEKYNKYFESGEINYGVTDVKKIMSLIEKRYQGKGSVSHIDGLSIDFPKWRFNLRSSKTEPLLRLNIEAINKKTVEKKIREITQMIV</sequence>
<dbReference type="AlphaFoldDB" id="A0A1F5YJ93"/>
<feature type="domain" description="Alpha-D-phosphohexomutase alpha/beta/alpha" evidence="7">
    <location>
        <begin position="2"/>
        <end position="95"/>
    </location>
</feature>
<evidence type="ECO:0000256" key="5">
    <source>
        <dbReference type="ARBA" id="ARBA00022842"/>
    </source>
</evidence>
<evidence type="ECO:0000256" key="1">
    <source>
        <dbReference type="ARBA" id="ARBA00001946"/>
    </source>
</evidence>
<evidence type="ECO:0000259" key="7">
    <source>
        <dbReference type="Pfam" id="PF02878"/>
    </source>
</evidence>
<accession>A0A1F5YJ93</accession>
<evidence type="ECO:0000256" key="2">
    <source>
        <dbReference type="ARBA" id="ARBA00010231"/>
    </source>
</evidence>
<dbReference type="Pfam" id="PF02878">
    <property type="entry name" value="PGM_PMM_I"/>
    <property type="match status" value="1"/>
</dbReference>
<dbReference type="GO" id="GO:0016868">
    <property type="term" value="F:intramolecular phosphotransferase activity"/>
    <property type="evidence" value="ECO:0007669"/>
    <property type="project" value="InterPro"/>
</dbReference>
<protein>
    <recommendedName>
        <fullName evidence="12">Phosphomannomutase/phosphoglucomutase</fullName>
    </recommendedName>
</protein>
<proteinExistence type="inferred from homology"/>
<reference evidence="10 11" key="1">
    <citation type="journal article" date="2016" name="Nat. Commun.">
        <title>Thousands of microbial genomes shed light on interconnected biogeochemical processes in an aquifer system.</title>
        <authorList>
            <person name="Anantharaman K."/>
            <person name="Brown C.T."/>
            <person name="Hug L.A."/>
            <person name="Sharon I."/>
            <person name="Castelle C.J."/>
            <person name="Probst A.J."/>
            <person name="Thomas B.C."/>
            <person name="Singh A."/>
            <person name="Wilkins M.J."/>
            <person name="Karaoz U."/>
            <person name="Brodie E.L."/>
            <person name="Williams K.H."/>
            <person name="Hubbard S.S."/>
            <person name="Banfield J.F."/>
        </authorList>
    </citation>
    <scope>NUCLEOTIDE SEQUENCE [LARGE SCALE GENOMIC DNA]</scope>
</reference>
<comment type="caution">
    <text evidence="10">The sequence shown here is derived from an EMBL/GenBank/DDBJ whole genome shotgun (WGS) entry which is preliminary data.</text>
</comment>
<dbReference type="InterPro" id="IPR016055">
    <property type="entry name" value="A-D-PHexomutase_a/b/a-I/II/III"/>
</dbReference>
<dbReference type="InterPro" id="IPR005846">
    <property type="entry name" value="A-D-PHexomutase_a/b/a-III"/>
</dbReference>
<evidence type="ECO:0000259" key="8">
    <source>
        <dbReference type="Pfam" id="PF02879"/>
    </source>
</evidence>
<feature type="domain" description="Alpha-D-phosphohexomutase alpha/beta/alpha" evidence="8">
    <location>
        <begin position="114"/>
        <end position="213"/>
    </location>
</feature>
<evidence type="ECO:0000256" key="3">
    <source>
        <dbReference type="ARBA" id="ARBA00022553"/>
    </source>
</evidence>
<keyword evidence="3" id="KW-0597">Phosphoprotein</keyword>
<dbReference type="InterPro" id="IPR005841">
    <property type="entry name" value="Alpha-D-phosphohexomutase_SF"/>
</dbReference>
<evidence type="ECO:0008006" key="12">
    <source>
        <dbReference type="Google" id="ProtNLM"/>
    </source>
</evidence>
<dbReference type="Pfam" id="PF02880">
    <property type="entry name" value="PGM_PMM_III"/>
    <property type="match status" value="1"/>
</dbReference>
<evidence type="ECO:0000313" key="10">
    <source>
        <dbReference type="EMBL" id="OGG00278.1"/>
    </source>
</evidence>
<evidence type="ECO:0000259" key="9">
    <source>
        <dbReference type="Pfam" id="PF02880"/>
    </source>
</evidence>